<evidence type="ECO:0008006" key="2">
    <source>
        <dbReference type="Google" id="ProtNLM"/>
    </source>
</evidence>
<protein>
    <recommendedName>
        <fullName evidence="2">Outer membrane protein beta-barrel domain-containing protein</fullName>
    </recommendedName>
</protein>
<reference evidence="1" key="1">
    <citation type="submission" date="2018-05" db="EMBL/GenBank/DDBJ databases">
        <authorList>
            <person name="Lanie J.A."/>
            <person name="Ng W.-L."/>
            <person name="Kazmierczak K.M."/>
            <person name="Andrzejewski T.M."/>
            <person name="Davidsen T.M."/>
            <person name="Wayne K.J."/>
            <person name="Tettelin H."/>
            <person name="Glass J.I."/>
            <person name="Rusch D."/>
            <person name="Podicherti R."/>
            <person name="Tsui H.-C.T."/>
            <person name="Winkler M.E."/>
        </authorList>
    </citation>
    <scope>NUCLEOTIDE SEQUENCE</scope>
</reference>
<name>A0A382LGV9_9ZZZZ</name>
<organism evidence="1">
    <name type="scientific">marine metagenome</name>
    <dbReference type="NCBI Taxonomy" id="408172"/>
    <lineage>
        <taxon>unclassified sequences</taxon>
        <taxon>metagenomes</taxon>
        <taxon>ecological metagenomes</taxon>
    </lineage>
</organism>
<proteinExistence type="predicted"/>
<dbReference type="AlphaFoldDB" id="A0A382LGV9"/>
<accession>A0A382LGV9</accession>
<gene>
    <name evidence="1" type="ORF">METZ01_LOCUS288958</name>
</gene>
<dbReference type="EMBL" id="UINC01087068">
    <property type="protein sequence ID" value="SVC36104.1"/>
    <property type="molecule type" value="Genomic_DNA"/>
</dbReference>
<evidence type="ECO:0000313" key="1">
    <source>
        <dbReference type="EMBL" id="SVC36104.1"/>
    </source>
</evidence>
<sequence length="227" mass="24781">MRCRRPHLHSPALSALLGALVFFNASVAAADGFVVSGHSGSLYDGDEWSELLRSLATVLFIFTVDDEDDSDFLCDPHHYHDPDDWCDVLGFSVPQVQLSAGVGYTLSPRLTVGARYLYRHDRRDNEIARLWGGGPEVTLDLGDPGSAVQPFVGGYLLATRGERRRESHPLSQGTSFGVQAGLRVMMSPGAGLLLQWGFQNDRFPDRVQAPVESRSATVGLGLRLALE</sequence>